<dbReference type="InterPro" id="IPR019327">
    <property type="entry name" value="WKF"/>
</dbReference>
<comment type="caution">
    <text evidence="3">The sequence shown here is derived from an EMBL/GenBank/DDBJ whole genome shotgun (WGS) entry which is preliminary data.</text>
</comment>
<dbReference type="AlphaFoldDB" id="A0A024FZ53"/>
<accession>A0A024FZ53</accession>
<proteinExistence type="predicted"/>
<evidence type="ECO:0000313" key="3">
    <source>
        <dbReference type="EMBL" id="CCI39330.1"/>
    </source>
</evidence>
<feature type="compositionally biased region" description="Basic residues" evidence="1">
    <location>
        <begin position="1"/>
        <end position="22"/>
    </location>
</feature>
<gene>
    <name evidence="3" type="ORF">BN9_001130</name>
</gene>
<organism evidence="3 4">
    <name type="scientific">Albugo candida</name>
    <dbReference type="NCBI Taxonomy" id="65357"/>
    <lineage>
        <taxon>Eukaryota</taxon>
        <taxon>Sar</taxon>
        <taxon>Stramenopiles</taxon>
        <taxon>Oomycota</taxon>
        <taxon>Peronosporomycetes</taxon>
        <taxon>Albuginales</taxon>
        <taxon>Albuginaceae</taxon>
        <taxon>Albugo</taxon>
    </lineage>
</organism>
<dbReference type="InParanoid" id="A0A024FZ53"/>
<evidence type="ECO:0000256" key="1">
    <source>
        <dbReference type="SAM" id="MobiDB-lite"/>
    </source>
</evidence>
<feature type="domain" description="WKF" evidence="2">
    <location>
        <begin position="81"/>
        <end position="147"/>
    </location>
</feature>
<dbReference type="PANTHER" id="PTHR22306">
    <property type="entry name" value="CHROMOSOME 7 OPEN READING FRAME 50"/>
    <property type="match status" value="1"/>
</dbReference>
<protein>
    <recommendedName>
        <fullName evidence="2">WKF domain-containing protein</fullName>
    </recommendedName>
</protein>
<keyword evidence="4" id="KW-1185">Reference proteome</keyword>
<reference evidence="3 4" key="1">
    <citation type="submission" date="2012-05" db="EMBL/GenBank/DDBJ databases">
        <title>Recombination and specialization in a pathogen metapopulation.</title>
        <authorList>
            <person name="Gardiner A."/>
            <person name="Kemen E."/>
            <person name="Schultz-Larsen T."/>
            <person name="MacLean D."/>
            <person name="Van Oosterhout C."/>
            <person name="Jones J.D.G."/>
        </authorList>
    </citation>
    <scope>NUCLEOTIDE SEQUENCE [LARGE SCALE GENOMIC DNA]</scope>
    <source>
        <strain evidence="3 4">Ac Nc2</strain>
    </source>
</reference>
<name>A0A024FZ53_9STRA</name>
<dbReference type="Proteomes" id="UP000053237">
    <property type="component" value="Unassembled WGS sequence"/>
</dbReference>
<feature type="region of interest" description="Disordered" evidence="1">
    <location>
        <begin position="1"/>
        <end position="40"/>
    </location>
</feature>
<dbReference type="STRING" id="65357.A0A024FZ53"/>
<evidence type="ECO:0000313" key="4">
    <source>
        <dbReference type="Proteomes" id="UP000053237"/>
    </source>
</evidence>
<dbReference type="OrthoDB" id="10261563at2759"/>
<dbReference type="EMBL" id="CAIX01000001">
    <property type="protein sequence ID" value="CCI39330.1"/>
    <property type="molecule type" value="Genomic_DNA"/>
</dbReference>
<dbReference type="PANTHER" id="PTHR22306:SF2">
    <property type="entry name" value="CHROMOSOME 7 OPEN READING FRAME 50"/>
    <property type="match status" value="1"/>
</dbReference>
<dbReference type="Pfam" id="PF10180">
    <property type="entry name" value="WKF"/>
    <property type="match status" value="1"/>
</dbReference>
<evidence type="ECO:0000259" key="2">
    <source>
        <dbReference type="Pfam" id="PF10180"/>
    </source>
</evidence>
<sequence>MGNVKPSKKQRQKLKTAAHKSKVTNEKQVQNDGHAMLDDDQSVQIVKPSIQVKTNKQKSKIVRATGKNATSPEMIQSVQYYLDQWKKKSTVENDSTAWKFKKVKQEWILRWMYEISIVPKSMFADILAYLQGIEGVARERVNEGANRIIDLGEPKKQEAEQNRSEKLARRKYKRALQVAEALAT</sequence>